<dbReference type="Proteomes" id="UP001216139">
    <property type="component" value="Chromosome"/>
</dbReference>
<keyword evidence="1" id="KW-0812">Transmembrane</keyword>
<protein>
    <submittedName>
        <fullName evidence="2">Uncharacterized protein</fullName>
    </submittedName>
</protein>
<feature type="transmembrane region" description="Helical" evidence="1">
    <location>
        <begin position="50"/>
        <end position="73"/>
    </location>
</feature>
<keyword evidence="1" id="KW-1133">Transmembrane helix</keyword>
<keyword evidence="3" id="KW-1185">Reference proteome</keyword>
<reference evidence="2 3" key="1">
    <citation type="submission" date="2023-02" db="EMBL/GenBank/DDBJ databases">
        <title>Genome sequence of Mucilaginibacter jinjuensis strain KACC 16571.</title>
        <authorList>
            <person name="Kim S."/>
            <person name="Heo J."/>
            <person name="Kwon S.-W."/>
        </authorList>
    </citation>
    <scope>NUCLEOTIDE SEQUENCE [LARGE SCALE GENOMIC DNA]</scope>
    <source>
        <strain evidence="2 3">KACC 16571</strain>
    </source>
</reference>
<accession>A0ABY7TFJ3</accession>
<proteinExistence type="predicted"/>
<gene>
    <name evidence="2" type="ORF">PQO05_10600</name>
</gene>
<sequence>MILSNSKRSAQLSDKVAASLAKQIINFQVRFATWLNSWFNTYSIRQKKQITIAIGLLTAIILISSSFCSFYTIPKLSQNYTSAHIGQASEFPDPQFIKRQLTDSLTKKSKP</sequence>
<evidence type="ECO:0000313" key="2">
    <source>
        <dbReference type="EMBL" id="WCT14382.1"/>
    </source>
</evidence>
<name>A0ABY7TFJ3_9SPHI</name>
<dbReference type="EMBL" id="CP117167">
    <property type="protein sequence ID" value="WCT14382.1"/>
    <property type="molecule type" value="Genomic_DNA"/>
</dbReference>
<evidence type="ECO:0000313" key="3">
    <source>
        <dbReference type="Proteomes" id="UP001216139"/>
    </source>
</evidence>
<evidence type="ECO:0000256" key="1">
    <source>
        <dbReference type="SAM" id="Phobius"/>
    </source>
</evidence>
<dbReference type="RefSeq" id="WP_273632872.1">
    <property type="nucleotide sequence ID" value="NZ_CP117167.1"/>
</dbReference>
<organism evidence="2 3">
    <name type="scientific">Mucilaginibacter jinjuensis</name>
    <dbReference type="NCBI Taxonomy" id="1176721"/>
    <lineage>
        <taxon>Bacteria</taxon>
        <taxon>Pseudomonadati</taxon>
        <taxon>Bacteroidota</taxon>
        <taxon>Sphingobacteriia</taxon>
        <taxon>Sphingobacteriales</taxon>
        <taxon>Sphingobacteriaceae</taxon>
        <taxon>Mucilaginibacter</taxon>
    </lineage>
</organism>
<keyword evidence="1" id="KW-0472">Membrane</keyword>